<reference evidence="3 4" key="1">
    <citation type="journal article" date="2018" name="BMC Genomics">
        <title>Comparative genome analyses reveal sequence features reflecting distinct modes of host-adaptation between dicot and monocot powdery mildew.</title>
        <authorList>
            <person name="Wu Y."/>
            <person name="Ma X."/>
            <person name="Pan Z."/>
            <person name="Kale S.D."/>
            <person name="Song Y."/>
            <person name="King H."/>
            <person name="Zhang Q."/>
            <person name="Presley C."/>
            <person name="Deng X."/>
            <person name="Wei C.I."/>
            <person name="Xiao S."/>
        </authorList>
    </citation>
    <scope>NUCLEOTIDE SEQUENCE [LARGE SCALE GENOMIC DNA]</scope>
    <source>
        <strain evidence="3">UMSG3</strain>
    </source>
</reference>
<keyword evidence="4" id="KW-1185">Reference proteome</keyword>
<feature type="chain" id="PRO_5018965789" evidence="2">
    <location>
        <begin position="19"/>
        <end position="145"/>
    </location>
</feature>
<protein>
    <submittedName>
        <fullName evidence="3">Uncharacterized protein</fullName>
    </submittedName>
</protein>
<sequence>MKTLIPLGLLGVIGVCVAAPLSVQQESLKATLKSNEPDETSSSPFIKLMERTTVDQTIKDIEDRQFNSLKRRQGGGGGGGRGGGGGGRGGGGGGREGGGGGGGRNGGGRGGGGSVSPGDILGGILHNHEQDGLTGGSKGSIVSRK</sequence>
<gene>
    <name evidence="3" type="ORF">GcM3_011036</name>
</gene>
<feature type="compositionally biased region" description="Basic and acidic residues" evidence="1">
    <location>
        <begin position="56"/>
        <end position="65"/>
    </location>
</feature>
<feature type="signal peptide" evidence="2">
    <location>
        <begin position="1"/>
        <end position="18"/>
    </location>
</feature>
<evidence type="ECO:0000313" key="4">
    <source>
        <dbReference type="Proteomes" id="UP000283383"/>
    </source>
</evidence>
<evidence type="ECO:0000313" key="3">
    <source>
        <dbReference type="EMBL" id="RKF83620.1"/>
    </source>
</evidence>
<keyword evidence="2" id="KW-0732">Signal</keyword>
<evidence type="ECO:0000256" key="1">
    <source>
        <dbReference type="SAM" id="MobiDB-lite"/>
    </source>
</evidence>
<accession>A0A420JA03</accession>
<feature type="region of interest" description="Disordered" evidence="1">
    <location>
        <begin position="56"/>
        <end position="145"/>
    </location>
</feature>
<comment type="caution">
    <text evidence="3">The sequence shown here is derived from an EMBL/GenBank/DDBJ whole genome shotgun (WGS) entry which is preliminary data.</text>
</comment>
<organism evidence="3 4">
    <name type="scientific">Golovinomyces cichoracearum</name>
    <dbReference type="NCBI Taxonomy" id="62708"/>
    <lineage>
        <taxon>Eukaryota</taxon>
        <taxon>Fungi</taxon>
        <taxon>Dikarya</taxon>
        <taxon>Ascomycota</taxon>
        <taxon>Pezizomycotina</taxon>
        <taxon>Leotiomycetes</taxon>
        <taxon>Erysiphales</taxon>
        <taxon>Erysiphaceae</taxon>
        <taxon>Golovinomyces</taxon>
    </lineage>
</organism>
<name>A0A420JA03_9PEZI</name>
<dbReference type="EMBL" id="MCBQ01001120">
    <property type="protein sequence ID" value="RKF83620.1"/>
    <property type="molecule type" value="Genomic_DNA"/>
</dbReference>
<dbReference type="Proteomes" id="UP000283383">
    <property type="component" value="Unassembled WGS sequence"/>
</dbReference>
<proteinExistence type="predicted"/>
<evidence type="ECO:0000256" key="2">
    <source>
        <dbReference type="SAM" id="SignalP"/>
    </source>
</evidence>
<feature type="compositionally biased region" description="Gly residues" evidence="1">
    <location>
        <begin position="74"/>
        <end position="115"/>
    </location>
</feature>
<dbReference type="AlphaFoldDB" id="A0A420JA03"/>